<sequence length="52" mass="6125">VFLGREAAGCFFPPSSTYELTDSCLVHHLRVEWNYWNIEKYFSLVIVRFGLL</sequence>
<reference evidence="1 2" key="1">
    <citation type="submission" date="2020-06" db="EMBL/GenBank/DDBJ databases">
        <title>Transcriptomic and genomic resources for Thalictrum thalictroides and T. hernandezii: Facilitating candidate gene discovery in an emerging model plant lineage.</title>
        <authorList>
            <person name="Arias T."/>
            <person name="Riano-Pachon D.M."/>
            <person name="Di Stilio V.S."/>
        </authorList>
    </citation>
    <scope>NUCLEOTIDE SEQUENCE [LARGE SCALE GENOMIC DNA]</scope>
    <source>
        <strain evidence="2">cv. WT478/WT964</strain>
        <tissue evidence="1">Leaves</tissue>
    </source>
</reference>
<name>A0A7J6WLI3_THATH</name>
<protein>
    <submittedName>
        <fullName evidence="1">Uncharacterized protein</fullName>
    </submittedName>
</protein>
<proteinExistence type="predicted"/>
<evidence type="ECO:0000313" key="2">
    <source>
        <dbReference type="Proteomes" id="UP000554482"/>
    </source>
</evidence>
<dbReference type="Proteomes" id="UP000554482">
    <property type="component" value="Unassembled WGS sequence"/>
</dbReference>
<accession>A0A7J6WLI3</accession>
<keyword evidence="2" id="KW-1185">Reference proteome</keyword>
<comment type="caution">
    <text evidence="1">The sequence shown here is derived from an EMBL/GenBank/DDBJ whole genome shotgun (WGS) entry which is preliminary data.</text>
</comment>
<feature type="non-terminal residue" evidence="1">
    <location>
        <position position="1"/>
    </location>
</feature>
<dbReference type="EMBL" id="JABWDY010015272">
    <property type="protein sequence ID" value="KAF5196972.1"/>
    <property type="molecule type" value="Genomic_DNA"/>
</dbReference>
<organism evidence="1 2">
    <name type="scientific">Thalictrum thalictroides</name>
    <name type="common">Rue-anemone</name>
    <name type="synonym">Anemone thalictroides</name>
    <dbReference type="NCBI Taxonomy" id="46969"/>
    <lineage>
        <taxon>Eukaryota</taxon>
        <taxon>Viridiplantae</taxon>
        <taxon>Streptophyta</taxon>
        <taxon>Embryophyta</taxon>
        <taxon>Tracheophyta</taxon>
        <taxon>Spermatophyta</taxon>
        <taxon>Magnoliopsida</taxon>
        <taxon>Ranunculales</taxon>
        <taxon>Ranunculaceae</taxon>
        <taxon>Thalictroideae</taxon>
        <taxon>Thalictrum</taxon>
    </lineage>
</organism>
<evidence type="ECO:0000313" key="1">
    <source>
        <dbReference type="EMBL" id="KAF5196972.1"/>
    </source>
</evidence>
<gene>
    <name evidence="1" type="ORF">FRX31_013441</name>
</gene>
<dbReference type="AlphaFoldDB" id="A0A7J6WLI3"/>